<dbReference type="AlphaFoldDB" id="A0A381WE22"/>
<accession>A0A381WE22</accession>
<name>A0A381WE22_9ZZZZ</name>
<evidence type="ECO:0000313" key="1">
    <source>
        <dbReference type="EMBL" id="SVA50207.1"/>
    </source>
</evidence>
<proteinExistence type="predicted"/>
<sequence length="51" mass="6055">MQNWLLIPVLGLLFCVSRLKAKEHMQSLQDKPRFPQLFYQQLNNQELKIGV</sequence>
<reference evidence="1" key="1">
    <citation type="submission" date="2018-05" db="EMBL/GenBank/DDBJ databases">
        <authorList>
            <person name="Lanie J.A."/>
            <person name="Ng W.-L."/>
            <person name="Kazmierczak K.M."/>
            <person name="Andrzejewski T.M."/>
            <person name="Davidsen T.M."/>
            <person name="Wayne K.J."/>
            <person name="Tettelin H."/>
            <person name="Glass J.I."/>
            <person name="Rusch D."/>
            <person name="Podicherti R."/>
            <person name="Tsui H.-C.T."/>
            <person name="Winkler M.E."/>
        </authorList>
    </citation>
    <scope>NUCLEOTIDE SEQUENCE</scope>
</reference>
<organism evidence="1">
    <name type="scientific">marine metagenome</name>
    <dbReference type="NCBI Taxonomy" id="408172"/>
    <lineage>
        <taxon>unclassified sequences</taxon>
        <taxon>metagenomes</taxon>
        <taxon>ecological metagenomes</taxon>
    </lineage>
</organism>
<dbReference type="EMBL" id="UINC01011368">
    <property type="protein sequence ID" value="SVA50207.1"/>
    <property type="molecule type" value="Genomic_DNA"/>
</dbReference>
<gene>
    <name evidence="1" type="ORF">METZ01_LOCUS103061</name>
</gene>
<protein>
    <submittedName>
        <fullName evidence="1">Uncharacterized protein</fullName>
    </submittedName>
</protein>